<evidence type="ECO:0000313" key="3">
    <source>
        <dbReference type="EMBL" id="CAL8105299.1"/>
    </source>
</evidence>
<sequence>MENETRIMEVAEIPDLRDDKVEYMKKEDPAQCLWRPCEEYDEEDVQEILKLAKGLKKSVEHALQIFYENSSTPSTAVPITKIQVGNEMSDDWTRKERKKFRKLFQKYGKNFPRYLERLPSKTMGSILKHYYSWKGNGGRDNKFYKYQKDIRWILRKQLKVHGIRLWQHAVKAKH</sequence>
<dbReference type="PANTHER" id="PTHR16089">
    <property type="entry name" value="REST COREPRESSOR COREST PROTEIN-RELATED"/>
    <property type="match status" value="1"/>
</dbReference>
<dbReference type="InterPro" id="IPR009057">
    <property type="entry name" value="Homeodomain-like_sf"/>
</dbReference>
<dbReference type="SUPFAM" id="SSF46689">
    <property type="entry name" value="Homeodomain-like"/>
    <property type="match status" value="1"/>
</dbReference>
<dbReference type="InterPro" id="IPR001005">
    <property type="entry name" value="SANT/Myb"/>
</dbReference>
<comment type="caution">
    <text evidence="3">The sequence shown here is derived from an EMBL/GenBank/DDBJ whole genome shotgun (WGS) entry which is preliminary data.</text>
</comment>
<keyword evidence="4" id="KW-1185">Reference proteome</keyword>
<comment type="subcellular location">
    <subcellularLocation>
        <location evidence="1">Nucleus</location>
    </subcellularLocation>
</comment>
<dbReference type="InterPro" id="IPR051066">
    <property type="entry name" value="Trans_reg/Corepressor"/>
</dbReference>
<dbReference type="Gene3D" id="1.10.10.60">
    <property type="entry name" value="Homeodomain-like"/>
    <property type="match status" value="1"/>
</dbReference>
<dbReference type="PROSITE" id="PS51293">
    <property type="entry name" value="SANT"/>
    <property type="match status" value="1"/>
</dbReference>
<gene>
    <name evidence="3" type="ORF">ODALV1_LOCUS12020</name>
</gene>
<name>A0ABP1QK96_9HEXA</name>
<dbReference type="Proteomes" id="UP001642540">
    <property type="component" value="Unassembled WGS sequence"/>
</dbReference>
<evidence type="ECO:0000313" key="4">
    <source>
        <dbReference type="Proteomes" id="UP001642540"/>
    </source>
</evidence>
<protein>
    <recommendedName>
        <fullName evidence="2">SANT domain-containing protein</fullName>
    </recommendedName>
</protein>
<reference evidence="3 4" key="1">
    <citation type="submission" date="2024-08" db="EMBL/GenBank/DDBJ databases">
        <authorList>
            <person name="Cucini C."/>
            <person name="Frati F."/>
        </authorList>
    </citation>
    <scope>NUCLEOTIDE SEQUENCE [LARGE SCALE GENOMIC DNA]</scope>
</reference>
<proteinExistence type="predicted"/>
<dbReference type="SMART" id="SM00717">
    <property type="entry name" value="SANT"/>
    <property type="match status" value="1"/>
</dbReference>
<dbReference type="EMBL" id="CAXLJM020000036">
    <property type="protein sequence ID" value="CAL8105299.1"/>
    <property type="molecule type" value="Genomic_DNA"/>
</dbReference>
<dbReference type="InterPro" id="IPR017884">
    <property type="entry name" value="SANT_dom"/>
</dbReference>
<dbReference type="Pfam" id="PF00249">
    <property type="entry name" value="Myb_DNA-binding"/>
    <property type="match status" value="1"/>
</dbReference>
<dbReference type="PANTHER" id="PTHR16089:SF28">
    <property type="entry name" value="REST COREPRESSOR"/>
    <property type="match status" value="1"/>
</dbReference>
<evidence type="ECO:0000256" key="1">
    <source>
        <dbReference type="ARBA" id="ARBA00004123"/>
    </source>
</evidence>
<accession>A0ABP1QK96</accession>
<organism evidence="3 4">
    <name type="scientific">Orchesella dallaii</name>
    <dbReference type="NCBI Taxonomy" id="48710"/>
    <lineage>
        <taxon>Eukaryota</taxon>
        <taxon>Metazoa</taxon>
        <taxon>Ecdysozoa</taxon>
        <taxon>Arthropoda</taxon>
        <taxon>Hexapoda</taxon>
        <taxon>Collembola</taxon>
        <taxon>Entomobryomorpha</taxon>
        <taxon>Entomobryoidea</taxon>
        <taxon>Orchesellidae</taxon>
        <taxon>Orchesellinae</taxon>
        <taxon>Orchesella</taxon>
    </lineage>
</organism>
<feature type="domain" description="SANT" evidence="2">
    <location>
        <begin position="87"/>
        <end position="138"/>
    </location>
</feature>
<evidence type="ECO:0000259" key="2">
    <source>
        <dbReference type="PROSITE" id="PS51293"/>
    </source>
</evidence>